<reference evidence="2" key="1">
    <citation type="submission" date="2020-11" db="EMBL/GenBank/DDBJ databases">
        <title>Kefir isolates.</title>
        <authorList>
            <person name="Marcisauskas S."/>
            <person name="Kim Y."/>
            <person name="Blasche S."/>
        </authorList>
    </citation>
    <scope>NUCLEOTIDE SEQUENCE</scope>
    <source>
        <strain evidence="2">Olga-1</strain>
    </source>
</reference>
<evidence type="ECO:0000313" key="3">
    <source>
        <dbReference type="Proteomes" id="UP000697127"/>
    </source>
</evidence>
<dbReference type="InterPro" id="IPR024584">
    <property type="entry name" value="Tuberin_N"/>
</dbReference>
<protein>
    <submittedName>
        <fullName evidence="2">Tuberous sclerosis 2-like protein</fullName>
    </submittedName>
</protein>
<dbReference type="Proteomes" id="UP000697127">
    <property type="component" value="Unassembled WGS sequence"/>
</dbReference>
<accession>A0A9P6WJL4</accession>
<name>A0A9P6WJL4_9ASCO</name>
<sequence length="1098" mass="128374">MGSSVGEHDSNTTNYRTSSVGRVIRSISQAFGITNPQFDAQQIVSYVGDNFVINDNKLIEILEDGSSSEKLNALKFLKNQIVNISSEKRLVLWEIVKSKINLKKESPIRTEVLQLFCELLKFNDTPTFKGLRFYIDICENINIAGIDKDMKLFLMCLHSLLNFSDIDSFEKYPDYPLNDFLLKLYNQILNYNSAELEVLIISIIAQSISINNHLFTSDELQNLFDNIIKISLKTVNIIFIEAFLDFFKSFLQTGYKYDNNIYSIMSILGCAYGLELTETLDKCELIMDILLSKDESHQIPFILCDVVIGKFDNKYSHRTGNRPIIGCLRFISYILKYIKLNTDAGITVTLFFYHHLDYLFQSLILLSKSSDNIILIEILKFIDEVLEKPYSMNGYYKCFIERNDFWELLNLLNWSNGNSSSSHQVVITELFNKLQNFELNNFYISKLIAYLETNYEILNSYNITYVLNYYSKTKMCVCGALYWKANCRNIVEKYYRTAPSDVLTVLKEAFLYCIPLKIDQPSLDFYIDLIFYDCIIGLDFQFDDEILDPITDVLLKLDDKIFENIIINYQLEIKTCKDQNVRMMCKVLIISTVKGTSISNISNKMSLLINSIISIAYYTDSVKNSSIYIFCILLLTRIRSITKGSKKLYYVAKFRNDEAKTSSMISSKYIDEVTGETIEDDFKIIDEKINEIFEDEFRDYPFEIKINNFFNNIRTNLFNANIDGNSLLELYNKILGNTEDWKHYFIILKNLRNQLLNSELFDNDCYSNIIKIVRLFTQQMQFIYTFKFNTPKWIEVKHIRISIVEVLYGLFPYKNIIPLIDGESLFRSIVLDFHFCEITRISYLNFLNSCLFEMPELMKHFILPILKIINDDISKPQTLFSNLAFLNNLLETISLNYYELKEKELKLVPCILNEILNYDIESTNNNFNEIECSKILAKLIKIKIEKENFKTSLTNLKSKVKFININNKDKDLFENLFKNIINEFETDKLVKYIVNDFNIETLKIRSSHDLYDNNQEENNDNLINVIFSEEGVEYDNTEDYLTKKIIVTSIEDNDEYFNISNYGFNYINLRGVVIQRINIVKFIKVVIELCLISTVKKN</sequence>
<comment type="caution">
    <text evidence="2">The sequence shown here is derived from an EMBL/GenBank/DDBJ whole genome shotgun (WGS) entry which is preliminary data.</text>
</comment>
<evidence type="ECO:0000313" key="2">
    <source>
        <dbReference type="EMBL" id="KAG0688341.1"/>
    </source>
</evidence>
<dbReference type="EMBL" id="PUHW01000160">
    <property type="protein sequence ID" value="KAG0688341.1"/>
    <property type="molecule type" value="Genomic_DNA"/>
</dbReference>
<dbReference type="Pfam" id="PF11864">
    <property type="entry name" value="DUF3384"/>
    <property type="match status" value="1"/>
</dbReference>
<keyword evidence="3" id="KW-1185">Reference proteome</keyword>
<proteinExistence type="predicted"/>
<organism evidence="2 3">
    <name type="scientific">Pichia californica</name>
    <dbReference type="NCBI Taxonomy" id="460514"/>
    <lineage>
        <taxon>Eukaryota</taxon>
        <taxon>Fungi</taxon>
        <taxon>Dikarya</taxon>
        <taxon>Ascomycota</taxon>
        <taxon>Saccharomycotina</taxon>
        <taxon>Pichiomycetes</taxon>
        <taxon>Pichiales</taxon>
        <taxon>Pichiaceae</taxon>
        <taxon>Pichia</taxon>
    </lineage>
</organism>
<dbReference type="OrthoDB" id="19311at2759"/>
<feature type="domain" description="Tuberin N-terminal" evidence="1">
    <location>
        <begin position="68"/>
        <end position="498"/>
    </location>
</feature>
<dbReference type="AlphaFoldDB" id="A0A9P6WJL4"/>
<evidence type="ECO:0000259" key="1">
    <source>
        <dbReference type="Pfam" id="PF11864"/>
    </source>
</evidence>
<gene>
    <name evidence="2" type="primary">TSC2_1</name>
    <name evidence="2" type="ORF">C6P40_001115</name>
</gene>